<dbReference type="InterPro" id="IPR027417">
    <property type="entry name" value="P-loop_NTPase"/>
</dbReference>
<comment type="pathway">
    <text evidence="3 13 14">Sulfur metabolism; hydrogen sulfide biosynthesis; sulfite from sulfate: step 2/3.</text>
</comment>
<dbReference type="RefSeq" id="WP_191815110.1">
    <property type="nucleotide sequence ID" value="NZ_JACSQT010000007.1"/>
</dbReference>
<dbReference type="SUPFAM" id="SSF52540">
    <property type="entry name" value="P-loop containing nucleoside triphosphate hydrolases"/>
    <property type="match status" value="1"/>
</dbReference>
<comment type="catalytic activity">
    <reaction evidence="1 13 14">
        <text>adenosine 5'-phosphosulfate + ATP = 3'-phosphoadenylyl sulfate + ADP + H(+)</text>
        <dbReference type="Rhea" id="RHEA:24152"/>
        <dbReference type="ChEBI" id="CHEBI:15378"/>
        <dbReference type="ChEBI" id="CHEBI:30616"/>
        <dbReference type="ChEBI" id="CHEBI:58243"/>
        <dbReference type="ChEBI" id="CHEBI:58339"/>
        <dbReference type="ChEBI" id="CHEBI:456216"/>
        <dbReference type="EC" id="2.7.1.25"/>
    </reaction>
</comment>
<dbReference type="GO" id="GO:0004020">
    <property type="term" value="F:adenylylsulfate kinase activity"/>
    <property type="evidence" value="ECO:0007669"/>
    <property type="project" value="UniProtKB-EC"/>
</dbReference>
<evidence type="ECO:0000256" key="12">
    <source>
        <dbReference type="ARBA" id="ARBA00031464"/>
    </source>
</evidence>
<accession>A0ABR8QRW4</accession>
<evidence type="ECO:0000256" key="8">
    <source>
        <dbReference type="ARBA" id="ARBA00022777"/>
    </source>
</evidence>
<evidence type="ECO:0000256" key="9">
    <source>
        <dbReference type="ARBA" id="ARBA00022840"/>
    </source>
</evidence>
<dbReference type="Proteomes" id="UP000657931">
    <property type="component" value="Unassembled WGS sequence"/>
</dbReference>
<evidence type="ECO:0000313" key="18">
    <source>
        <dbReference type="Proteomes" id="UP000657931"/>
    </source>
</evidence>
<dbReference type="InterPro" id="IPR002891">
    <property type="entry name" value="APS"/>
</dbReference>
<keyword evidence="7 13" id="KW-0547">Nucleotide-binding</keyword>
<reference evidence="17 18" key="1">
    <citation type="submission" date="2020-08" db="EMBL/GenBank/DDBJ databases">
        <title>A Genomic Blueprint of the Chicken Gut Microbiome.</title>
        <authorList>
            <person name="Gilroy R."/>
            <person name="Ravi A."/>
            <person name="Getino M."/>
            <person name="Pursley I."/>
            <person name="Horton D.L."/>
            <person name="Alikhan N.-F."/>
            <person name="Baker D."/>
            <person name="Gharbi K."/>
            <person name="Hall N."/>
            <person name="Watson M."/>
            <person name="Adriaenssens E.M."/>
            <person name="Foster-Nyarko E."/>
            <person name="Jarju S."/>
            <person name="Secka A."/>
            <person name="Antonio M."/>
            <person name="Oren A."/>
            <person name="Chaudhuri R."/>
            <person name="La Ragione R.M."/>
            <person name="Hildebrand F."/>
            <person name="Pallen M.J."/>
        </authorList>
    </citation>
    <scope>NUCLEOTIDE SEQUENCE [LARGE SCALE GENOMIC DNA]</scope>
    <source>
        <strain evidence="17 18">Sa5YUA1</strain>
    </source>
</reference>
<evidence type="ECO:0000313" key="17">
    <source>
        <dbReference type="EMBL" id="MBD7938172.1"/>
    </source>
</evidence>
<evidence type="ECO:0000256" key="13">
    <source>
        <dbReference type="HAMAP-Rule" id="MF_00065"/>
    </source>
</evidence>
<dbReference type="NCBIfam" id="TIGR00455">
    <property type="entry name" value="apsK"/>
    <property type="match status" value="1"/>
</dbReference>
<evidence type="ECO:0000256" key="7">
    <source>
        <dbReference type="ARBA" id="ARBA00022741"/>
    </source>
</evidence>
<evidence type="ECO:0000256" key="3">
    <source>
        <dbReference type="ARBA" id="ARBA00004806"/>
    </source>
</evidence>
<evidence type="ECO:0000259" key="16">
    <source>
        <dbReference type="Pfam" id="PF01583"/>
    </source>
</evidence>
<comment type="function">
    <text evidence="2 13 14">Catalyzes the synthesis of activated sulfate.</text>
</comment>
<dbReference type="PANTHER" id="PTHR11055">
    <property type="entry name" value="BIFUNCTIONAL 3'-PHOSPHOADENOSINE 5'-PHOSPHOSULFATE SYNTHASE"/>
    <property type="match status" value="1"/>
</dbReference>
<feature type="active site" description="Phosphoserine intermediate" evidence="13">
    <location>
        <position position="108"/>
    </location>
</feature>
<dbReference type="HAMAP" id="MF_00065">
    <property type="entry name" value="Adenylyl_sulf_kinase"/>
    <property type="match status" value="1"/>
</dbReference>
<comment type="caution">
    <text evidence="17">The sequence shown here is derived from an EMBL/GenBank/DDBJ whole genome shotgun (WGS) entry which is preliminary data.</text>
</comment>
<evidence type="ECO:0000256" key="10">
    <source>
        <dbReference type="ARBA" id="ARBA00029724"/>
    </source>
</evidence>
<keyword evidence="8 13" id="KW-0418">Kinase</keyword>
<dbReference type="EC" id="2.7.1.25" evidence="5 13"/>
<feature type="binding site" evidence="13">
    <location>
        <begin position="34"/>
        <end position="41"/>
    </location>
    <ligand>
        <name>ATP</name>
        <dbReference type="ChEBI" id="CHEBI:30616"/>
    </ligand>
</feature>
<dbReference type="InterPro" id="IPR059117">
    <property type="entry name" value="APS_kinase_dom"/>
</dbReference>
<evidence type="ECO:0000256" key="14">
    <source>
        <dbReference type="RuleBase" id="RU004347"/>
    </source>
</evidence>
<dbReference type="EMBL" id="JACSQT010000007">
    <property type="protein sequence ID" value="MBD7938172.1"/>
    <property type="molecule type" value="Genomic_DNA"/>
</dbReference>
<dbReference type="Gene3D" id="3.40.50.300">
    <property type="entry name" value="P-loop containing nucleotide triphosphate hydrolases"/>
    <property type="match status" value="1"/>
</dbReference>
<keyword evidence="9 13" id="KW-0067">ATP-binding</keyword>
<evidence type="ECO:0000256" key="6">
    <source>
        <dbReference type="ARBA" id="ARBA00022679"/>
    </source>
</evidence>
<keyword evidence="13" id="KW-0597">Phosphoprotein</keyword>
<feature type="domain" description="APS kinase" evidence="16">
    <location>
        <begin position="26"/>
        <end position="175"/>
    </location>
</feature>
<evidence type="ECO:0000256" key="15">
    <source>
        <dbReference type="SAM" id="MobiDB-lite"/>
    </source>
</evidence>
<dbReference type="CDD" id="cd02027">
    <property type="entry name" value="APSK"/>
    <property type="match status" value="1"/>
</dbReference>
<evidence type="ECO:0000256" key="11">
    <source>
        <dbReference type="ARBA" id="ARBA00031393"/>
    </source>
</evidence>
<evidence type="ECO:0000256" key="4">
    <source>
        <dbReference type="ARBA" id="ARBA00007008"/>
    </source>
</evidence>
<gene>
    <name evidence="13 17" type="primary">cysC</name>
    <name evidence="17" type="ORF">H9655_14155</name>
</gene>
<comment type="similarity">
    <text evidence="4 13 14">Belongs to the APS kinase family.</text>
</comment>
<dbReference type="NCBIfam" id="NF003013">
    <property type="entry name" value="PRK03846.1"/>
    <property type="match status" value="1"/>
</dbReference>
<evidence type="ECO:0000256" key="5">
    <source>
        <dbReference type="ARBA" id="ARBA00012121"/>
    </source>
</evidence>
<keyword evidence="6 13" id="KW-0808">Transferase</keyword>
<protein>
    <recommendedName>
        <fullName evidence="5 13">Adenylyl-sulfate kinase</fullName>
        <ecNumber evidence="5 13">2.7.1.25</ecNumber>
    </recommendedName>
    <alternativeName>
        <fullName evidence="11 13">APS kinase</fullName>
    </alternativeName>
    <alternativeName>
        <fullName evidence="12 13">ATP adenosine-5'-phosphosulfate 3'-phosphotransferase</fullName>
    </alternativeName>
    <alternativeName>
        <fullName evidence="10 13">Adenosine-5'-phosphosulfate kinase</fullName>
    </alternativeName>
</protein>
<dbReference type="PANTHER" id="PTHR11055:SF1">
    <property type="entry name" value="PAPS SYNTHETASE, ISOFORM D"/>
    <property type="match status" value="1"/>
</dbReference>
<dbReference type="Pfam" id="PF01583">
    <property type="entry name" value="APS_kinase"/>
    <property type="match status" value="1"/>
</dbReference>
<name>A0ABR8QRW4_9BACI</name>
<organism evidence="17 18">
    <name type="scientific">Cytobacillus stercorigallinarum</name>
    <dbReference type="NCBI Taxonomy" id="2762240"/>
    <lineage>
        <taxon>Bacteria</taxon>
        <taxon>Bacillati</taxon>
        <taxon>Bacillota</taxon>
        <taxon>Bacilli</taxon>
        <taxon>Bacillales</taxon>
        <taxon>Bacillaceae</taxon>
        <taxon>Cytobacillus</taxon>
    </lineage>
</organism>
<evidence type="ECO:0000256" key="1">
    <source>
        <dbReference type="ARBA" id="ARBA00001823"/>
    </source>
</evidence>
<feature type="region of interest" description="Disordered" evidence="15">
    <location>
        <begin position="1"/>
        <end position="20"/>
    </location>
</feature>
<sequence length="198" mass="22710">MESRKHITWSQSQVSKENRQKLHNHKSCMVWLTGLSGSGKSTIANIVQTKLYELNMSTYLLDGDNLRHGINKNLGFSNEDRKENIRRTAEIGKLFVDAGIVVLAALISPFEEDRKLARFLFNEDEFIEIYVECSLEECELRDPKGLYKKARLGEIKNFTGIDQIYEPPQSPELVISTISKSPEECANELVNYLIERLK</sequence>
<keyword evidence="18" id="KW-1185">Reference proteome</keyword>
<proteinExistence type="inferred from homology"/>
<evidence type="ECO:0000256" key="2">
    <source>
        <dbReference type="ARBA" id="ARBA00002632"/>
    </source>
</evidence>